<dbReference type="InterPro" id="IPR025979">
    <property type="entry name" value="ChrR-like_cupin_dom"/>
</dbReference>
<proteinExistence type="predicted"/>
<feature type="domain" description="ChrR-like cupin" evidence="1">
    <location>
        <begin position="20"/>
        <end position="110"/>
    </location>
</feature>
<dbReference type="InterPro" id="IPR011051">
    <property type="entry name" value="RmlC_Cupin_sf"/>
</dbReference>
<dbReference type="OrthoDB" id="564955at2"/>
<reference evidence="2 3" key="1">
    <citation type="submission" date="2014-06" db="EMBL/GenBank/DDBJ databases">
        <title>Draft genome sequence of Bacillus manliponensis JCM 15802 (MCCC 1A00708).</title>
        <authorList>
            <person name="Lai Q."/>
            <person name="Liu Y."/>
            <person name="Shao Z."/>
        </authorList>
    </citation>
    <scope>NUCLEOTIDE SEQUENCE [LARGE SCALE GENOMIC DNA]</scope>
    <source>
        <strain evidence="2 3">JCM 15802</strain>
    </source>
</reference>
<dbReference type="Gene3D" id="2.60.120.10">
    <property type="entry name" value="Jelly Rolls"/>
    <property type="match status" value="1"/>
</dbReference>
<evidence type="ECO:0000313" key="3">
    <source>
        <dbReference type="Proteomes" id="UP000027822"/>
    </source>
</evidence>
<dbReference type="InterPro" id="IPR014710">
    <property type="entry name" value="RmlC-like_jellyroll"/>
</dbReference>
<organism evidence="2 3">
    <name type="scientific">Bacillus manliponensis</name>
    <dbReference type="NCBI Taxonomy" id="574376"/>
    <lineage>
        <taxon>Bacteria</taxon>
        <taxon>Bacillati</taxon>
        <taxon>Bacillota</taxon>
        <taxon>Bacilli</taxon>
        <taxon>Bacillales</taxon>
        <taxon>Bacillaceae</taxon>
        <taxon>Bacillus</taxon>
        <taxon>Bacillus cereus group</taxon>
    </lineage>
</organism>
<dbReference type="eggNOG" id="COG1917">
    <property type="taxonomic scope" value="Bacteria"/>
</dbReference>
<dbReference type="EMBL" id="JOTN01000006">
    <property type="protein sequence ID" value="KEK19731.1"/>
    <property type="molecule type" value="Genomic_DNA"/>
</dbReference>
<evidence type="ECO:0000313" key="2">
    <source>
        <dbReference type="EMBL" id="KEK19731.1"/>
    </source>
</evidence>
<sequence>MSNVKSVKEVVAFHANNICPDDLPWIPYFGDAKFKLLKANPVTGQTVTLLKVPAAMQLPAHFHPGTVIVYTIQGTWRYLEDPWVSKAGDVVYEPAGSSHTPQAVGEEEVITLNIVEGTLDYLGENGEIIARDNWESFMKKYHEHCAVEGIEPVDVTKF</sequence>
<keyword evidence="3" id="KW-1185">Reference proteome</keyword>
<evidence type="ECO:0000259" key="1">
    <source>
        <dbReference type="Pfam" id="PF12973"/>
    </source>
</evidence>
<dbReference type="RefSeq" id="WP_051758912.1">
    <property type="nucleotide sequence ID" value="NZ_CBCSJC010000042.1"/>
</dbReference>
<dbReference type="STRING" id="574376.BAMA_21050"/>
<comment type="caution">
    <text evidence="2">The sequence shown here is derived from an EMBL/GenBank/DDBJ whole genome shotgun (WGS) entry which is preliminary data.</text>
</comment>
<dbReference type="Proteomes" id="UP000027822">
    <property type="component" value="Unassembled WGS sequence"/>
</dbReference>
<name>A0A073JZL6_9BACI</name>
<dbReference type="Pfam" id="PF12973">
    <property type="entry name" value="Cupin_7"/>
    <property type="match status" value="1"/>
</dbReference>
<accession>A0A073JZL6</accession>
<dbReference type="CDD" id="cd20302">
    <property type="entry name" value="cupin_DAD"/>
    <property type="match status" value="1"/>
</dbReference>
<dbReference type="SUPFAM" id="SSF51182">
    <property type="entry name" value="RmlC-like cupins"/>
    <property type="match status" value="1"/>
</dbReference>
<protein>
    <submittedName>
        <fullName evidence="2">Cupin</fullName>
    </submittedName>
</protein>
<dbReference type="AlphaFoldDB" id="A0A073JZL6"/>
<gene>
    <name evidence="2" type="ORF">BAMA_21050</name>
</gene>